<protein>
    <recommendedName>
        <fullName evidence="3">Alpha/beta hydrolase</fullName>
    </recommendedName>
</protein>
<dbReference type="EMBL" id="BMNK01000001">
    <property type="protein sequence ID" value="GGP02223.1"/>
    <property type="molecule type" value="Genomic_DNA"/>
</dbReference>
<gene>
    <name evidence="1" type="ORF">GCM10012278_08600</name>
</gene>
<dbReference type="AlphaFoldDB" id="A0A918A374"/>
<proteinExistence type="predicted"/>
<accession>A0A918A374</accession>
<dbReference type="Gene3D" id="3.40.50.1820">
    <property type="entry name" value="alpha/beta hydrolase"/>
    <property type="match status" value="1"/>
</dbReference>
<sequence length="82" mass="9028">MIILHGARRQPAHYDELAGLLYSRGLSVAVPDPYELSLDDSTGLVDDIVPASERQPLVLGHSFGGVTAGTVRVTRDQRWVWE</sequence>
<reference evidence="1" key="2">
    <citation type="submission" date="2020-09" db="EMBL/GenBank/DDBJ databases">
        <authorList>
            <person name="Sun Q."/>
            <person name="Zhou Y."/>
        </authorList>
    </citation>
    <scope>NUCLEOTIDE SEQUENCE</scope>
    <source>
        <strain evidence="1">CGMCC 4.7430</strain>
    </source>
</reference>
<dbReference type="RefSeq" id="WP_189137100.1">
    <property type="nucleotide sequence ID" value="NZ_BMNK01000001.1"/>
</dbReference>
<dbReference type="Proteomes" id="UP000660745">
    <property type="component" value="Unassembled WGS sequence"/>
</dbReference>
<evidence type="ECO:0008006" key="3">
    <source>
        <dbReference type="Google" id="ProtNLM"/>
    </source>
</evidence>
<evidence type="ECO:0000313" key="2">
    <source>
        <dbReference type="Proteomes" id="UP000660745"/>
    </source>
</evidence>
<dbReference type="SUPFAM" id="SSF53474">
    <property type="entry name" value="alpha/beta-Hydrolases"/>
    <property type="match status" value="1"/>
</dbReference>
<reference evidence="1" key="1">
    <citation type="journal article" date="2014" name="Int. J. Syst. Evol. Microbiol.">
        <title>Complete genome sequence of Corynebacterium casei LMG S-19264T (=DSM 44701T), isolated from a smear-ripened cheese.</title>
        <authorList>
            <consortium name="US DOE Joint Genome Institute (JGI-PGF)"/>
            <person name="Walter F."/>
            <person name="Albersmeier A."/>
            <person name="Kalinowski J."/>
            <person name="Ruckert C."/>
        </authorList>
    </citation>
    <scope>NUCLEOTIDE SEQUENCE</scope>
    <source>
        <strain evidence="1">CGMCC 4.7430</strain>
    </source>
</reference>
<comment type="caution">
    <text evidence="1">The sequence shown here is derived from an EMBL/GenBank/DDBJ whole genome shotgun (WGS) entry which is preliminary data.</text>
</comment>
<name>A0A918A374_9ACTN</name>
<keyword evidence="2" id="KW-1185">Reference proteome</keyword>
<organism evidence="1 2">
    <name type="scientific">Nonomuraea glycinis</name>
    <dbReference type="NCBI Taxonomy" id="2047744"/>
    <lineage>
        <taxon>Bacteria</taxon>
        <taxon>Bacillati</taxon>
        <taxon>Actinomycetota</taxon>
        <taxon>Actinomycetes</taxon>
        <taxon>Streptosporangiales</taxon>
        <taxon>Streptosporangiaceae</taxon>
        <taxon>Nonomuraea</taxon>
    </lineage>
</organism>
<dbReference type="InterPro" id="IPR029058">
    <property type="entry name" value="AB_hydrolase_fold"/>
</dbReference>
<evidence type="ECO:0000313" key="1">
    <source>
        <dbReference type="EMBL" id="GGP02223.1"/>
    </source>
</evidence>